<dbReference type="PANTHER" id="PTHR28079:SF1">
    <property type="entry name" value="RNA POLYMERASE I-SPECIFIC TRANSCRIPTION INITIATION FACTOR RRN5"/>
    <property type="match status" value="1"/>
</dbReference>
<name>A0A9P5CQX7_CRYP1</name>
<evidence type="ECO:0008006" key="4">
    <source>
        <dbReference type="Google" id="ProtNLM"/>
    </source>
</evidence>
<dbReference type="Gene3D" id="1.10.10.60">
    <property type="entry name" value="Homeodomain-like"/>
    <property type="match status" value="1"/>
</dbReference>
<dbReference type="SUPFAM" id="SSF46689">
    <property type="entry name" value="Homeodomain-like"/>
    <property type="match status" value="1"/>
</dbReference>
<dbReference type="OrthoDB" id="2240312at2759"/>
<feature type="compositionally biased region" description="Low complexity" evidence="1">
    <location>
        <begin position="341"/>
        <end position="357"/>
    </location>
</feature>
<feature type="region of interest" description="Disordered" evidence="1">
    <location>
        <begin position="341"/>
        <end position="379"/>
    </location>
</feature>
<keyword evidence="3" id="KW-1185">Reference proteome</keyword>
<comment type="caution">
    <text evidence="2">The sequence shown here is derived from an EMBL/GenBank/DDBJ whole genome shotgun (WGS) entry which is preliminary data.</text>
</comment>
<dbReference type="InterPro" id="IPR039601">
    <property type="entry name" value="Rrn5"/>
</dbReference>
<accession>A0A9P5CQX7</accession>
<dbReference type="GO" id="GO:0000500">
    <property type="term" value="C:RNA polymerase I upstream activating factor complex"/>
    <property type="evidence" value="ECO:0007669"/>
    <property type="project" value="InterPro"/>
</dbReference>
<dbReference type="GO" id="GO:0042790">
    <property type="term" value="P:nucleolar large rRNA transcription by RNA polymerase I"/>
    <property type="evidence" value="ECO:0007669"/>
    <property type="project" value="InterPro"/>
</dbReference>
<dbReference type="GO" id="GO:0006361">
    <property type="term" value="P:transcription initiation at RNA polymerase I promoter"/>
    <property type="evidence" value="ECO:0007669"/>
    <property type="project" value="TreeGrafter"/>
</dbReference>
<feature type="compositionally biased region" description="Acidic residues" evidence="1">
    <location>
        <begin position="358"/>
        <end position="377"/>
    </location>
</feature>
<dbReference type="InterPro" id="IPR009057">
    <property type="entry name" value="Homeodomain-like_sf"/>
</dbReference>
<dbReference type="AlphaFoldDB" id="A0A9P5CQX7"/>
<dbReference type="EMBL" id="MU032346">
    <property type="protein sequence ID" value="KAF3767658.1"/>
    <property type="molecule type" value="Genomic_DNA"/>
</dbReference>
<dbReference type="GO" id="GO:0000182">
    <property type="term" value="F:rDNA binding"/>
    <property type="evidence" value="ECO:0007669"/>
    <property type="project" value="TreeGrafter"/>
</dbReference>
<dbReference type="Proteomes" id="UP000803844">
    <property type="component" value="Unassembled WGS sequence"/>
</dbReference>
<organism evidence="2 3">
    <name type="scientific">Cryphonectria parasitica (strain ATCC 38755 / EP155)</name>
    <dbReference type="NCBI Taxonomy" id="660469"/>
    <lineage>
        <taxon>Eukaryota</taxon>
        <taxon>Fungi</taxon>
        <taxon>Dikarya</taxon>
        <taxon>Ascomycota</taxon>
        <taxon>Pezizomycotina</taxon>
        <taxon>Sordariomycetes</taxon>
        <taxon>Sordariomycetidae</taxon>
        <taxon>Diaporthales</taxon>
        <taxon>Cryphonectriaceae</taxon>
        <taxon>Cryphonectria-Endothia species complex</taxon>
        <taxon>Cryphonectria</taxon>
    </lineage>
</organism>
<dbReference type="GeneID" id="63834084"/>
<proteinExistence type="predicted"/>
<dbReference type="GO" id="GO:0001181">
    <property type="term" value="F:RNA polymerase I general transcription initiation factor activity"/>
    <property type="evidence" value="ECO:0007669"/>
    <property type="project" value="TreeGrafter"/>
</dbReference>
<gene>
    <name evidence="2" type="ORF">M406DRAFT_254320</name>
</gene>
<sequence length="489" mass="55271">MRPMKKAKASHIHEYLSLLNEDIKHAAYQYVSKDREQFDERIALPASQIGMTTWTSMEKERFFESLGRLGRDDAAGIAQRIRSKGEMEVRQYMKLLQDGLAARRQQNELDPLELADFPAALELSQGCCEALEELADKIAKRQGNSEDASEEREHGQGWLIYQGSHFDTADKEAETDIPKLTRVLRVSEWLALSERFFMNAPTEEGNWQSVNGGLPSLRRTALEDYFSLALMLTKRLVSATLYMAASRIRSERGYRPETRDFVKKKDVQAAALSLGLAMQKPPLTRCVRRLGLSVYEDPPRPDEDDGEREPISHDIVEDDLGVGEQQGIGRIRHYMESIALSSGESSISSDSPAAGSSSEEDEHPDDSSQEQTDSEEKEEIRYEAEEAILYSAVDSVQHKRAGQALLRRIKAERAAERYADSVDAQASYQEEKRMWTILGKQPSEMTIDPGLPPSGRRQKISVDAGYSVGKDWRDKTKIISEWEARYEGL</sequence>
<dbReference type="RefSeq" id="XP_040778619.1">
    <property type="nucleotide sequence ID" value="XM_040916955.1"/>
</dbReference>
<feature type="region of interest" description="Disordered" evidence="1">
    <location>
        <begin position="294"/>
        <end position="322"/>
    </location>
</feature>
<evidence type="ECO:0000313" key="3">
    <source>
        <dbReference type="Proteomes" id="UP000803844"/>
    </source>
</evidence>
<dbReference type="PANTHER" id="PTHR28079">
    <property type="entry name" value="RNA POLYMERASE I-SPECIFIC TRANSCRIPTION INITIATION FACTOR RRN5"/>
    <property type="match status" value="1"/>
</dbReference>
<protein>
    <recommendedName>
        <fullName evidence="4">Myb-like domain-containing protein</fullName>
    </recommendedName>
</protein>
<evidence type="ECO:0000256" key="1">
    <source>
        <dbReference type="SAM" id="MobiDB-lite"/>
    </source>
</evidence>
<reference evidence="2" key="1">
    <citation type="journal article" date="2020" name="Phytopathology">
        <title>Genome sequence of the chestnut blight fungus Cryphonectria parasitica EP155: A fundamental resource for an archetypical invasive plant pathogen.</title>
        <authorList>
            <person name="Crouch J.A."/>
            <person name="Dawe A."/>
            <person name="Aerts A."/>
            <person name="Barry K."/>
            <person name="Churchill A.C.L."/>
            <person name="Grimwood J."/>
            <person name="Hillman B."/>
            <person name="Milgroom M.G."/>
            <person name="Pangilinan J."/>
            <person name="Smith M."/>
            <person name="Salamov A."/>
            <person name="Schmutz J."/>
            <person name="Yadav J."/>
            <person name="Grigoriev I.V."/>
            <person name="Nuss D."/>
        </authorList>
    </citation>
    <scope>NUCLEOTIDE SEQUENCE</scope>
    <source>
        <strain evidence="2">EP155</strain>
    </source>
</reference>
<evidence type="ECO:0000313" key="2">
    <source>
        <dbReference type="EMBL" id="KAF3767658.1"/>
    </source>
</evidence>